<feature type="compositionally biased region" description="Low complexity" evidence="1">
    <location>
        <begin position="39"/>
        <end position="61"/>
    </location>
</feature>
<reference evidence="2" key="1">
    <citation type="submission" date="2019-12" db="EMBL/GenBank/DDBJ databases">
        <title>Genome sequencing and annotation of Brassica cretica.</title>
        <authorList>
            <person name="Studholme D.J."/>
            <person name="Sarris P."/>
        </authorList>
    </citation>
    <scope>NUCLEOTIDE SEQUENCE</scope>
    <source>
        <strain evidence="2">PFS-109/04</strain>
        <tissue evidence="2">Leaf</tissue>
    </source>
</reference>
<feature type="compositionally biased region" description="Polar residues" evidence="1">
    <location>
        <begin position="1"/>
        <end position="38"/>
    </location>
</feature>
<dbReference type="EMBL" id="QGKX02001621">
    <property type="protein sequence ID" value="KAF3501792.1"/>
    <property type="molecule type" value="Genomic_DNA"/>
</dbReference>
<dbReference type="PANTHER" id="PTHR46419:SF12">
    <property type="entry name" value="ARF-GAP DOMAIN-CONTAINING PROTEIN"/>
    <property type="match status" value="1"/>
</dbReference>
<dbReference type="InterPro" id="IPR044520">
    <property type="entry name" value="ARF_GAP_AGD5/15"/>
</dbReference>
<protein>
    <submittedName>
        <fullName evidence="2">Uncharacterized protein</fullName>
    </submittedName>
</protein>
<comment type="caution">
    <text evidence="2">The sequence shown here is derived from an EMBL/GenBank/DDBJ whole genome shotgun (WGS) entry which is preliminary data.</text>
</comment>
<sequence>MNMNMRPGQQQENTLQYPMSSSYGTGQVNPATNGMTPNSTGKPQSSTSSQPTSTTPASQLSKDFDFSSLMDGMFTKH</sequence>
<dbReference type="Proteomes" id="UP000712600">
    <property type="component" value="Unassembled WGS sequence"/>
</dbReference>
<feature type="region of interest" description="Disordered" evidence="1">
    <location>
        <begin position="1"/>
        <end position="77"/>
    </location>
</feature>
<dbReference type="AlphaFoldDB" id="A0A8S9NCP3"/>
<evidence type="ECO:0000256" key="1">
    <source>
        <dbReference type="SAM" id="MobiDB-lite"/>
    </source>
</evidence>
<proteinExistence type="predicted"/>
<name>A0A8S9NCP3_BRACR</name>
<dbReference type="GO" id="GO:0005096">
    <property type="term" value="F:GTPase activator activity"/>
    <property type="evidence" value="ECO:0007669"/>
    <property type="project" value="InterPro"/>
</dbReference>
<evidence type="ECO:0000313" key="3">
    <source>
        <dbReference type="Proteomes" id="UP000712600"/>
    </source>
</evidence>
<organism evidence="2 3">
    <name type="scientific">Brassica cretica</name>
    <name type="common">Mustard</name>
    <dbReference type="NCBI Taxonomy" id="69181"/>
    <lineage>
        <taxon>Eukaryota</taxon>
        <taxon>Viridiplantae</taxon>
        <taxon>Streptophyta</taxon>
        <taxon>Embryophyta</taxon>
        <taxon>Tracheophyta</taxon>
        <taxon>Spermatophyta</taxon>
        <taxon>Magnoliopsida</taxon>
        <taxon>eudicotyledons</taxon>
        <taxon>Gunneridae</taxon>
        <taxon>Pentapetalae</taxon>
        <taxon>rosids</taxon>
        <taxon>malvids</taxon>
        <taxon>Brassicales</taxon>
        <taxon>Brassicaceae</taxon>
        <taxon>Brassiceae</taxon>
        <taxon>Brassica</taxon>
    </lineage>
</organism>
<gene>
    <name evidence="2" type="ORF">F2Q69_00043610</name>
</gene>
<dbReference type="PANTHER" id="PTHR46419">
    <property type="entry name" value="ADP-RIBOSYLATION FACTOR GTPASE-ACTIVATING PROTEIN AGD5"/>
    <property type="match status" value="1"/>
</dbReference>
<accession>A0A8S9NCP3</accession>
<evidence type="ECO:0000313" key="2">
    <source>
        <dbReference type="EMBL" id="KAF3501792.1"/>
    </source>
</evidence>